<feature type="transmembrane region" description="Helical" evidence="1">
    <location>
        <begin position="162"/>
        <end position="179"/>
    </location>
</feature>
<evidence type="ECO:0000313" key="2">
    <source>
        <dbReference type="EMBL" id="MBB4741184.1"/>
    </source>
</evidence>
<dbReference type="EMBL" id="JACHNB010000001">
    <property type="protein sequence ID" value="MBB4741184.1"/>
    <property type="molecule type" value="Genomic_DNA"/>
</dbReference>
<feature type="transmembrane region" description="Helical" evidence="1">
    <location>
        <begin position="12"/>
        <end position="31"/>
    </location>
</feature>
<evidence type="ECO:0008006" key="4">
    <source>
        <dbReference type="Google" id="ProtNLM"/>
    </source>
</evidence>
<evidence type="ECO:0000313" key="3">
    <source>
        <dbReference type="Proteomes" id="UP000546162"/>
    </source>
</evidence>
<comment type="caution">
    <text evidence="2">The sequence shown here is derived from an EMBL/GenBank/DDBJ whole genome shotgun (WGS) entry which is preliminary data.</text>
</comment>
<feature type="transmembrane region" description="Helical" evidence="1">
    <location>
        <begin position="117"/>
        <end position="142"/>
    </location>
</feature>
<dbReference type="AlphaFoldDB" id="A0A7W7M8S0"/>
<feature type="transmembrane region" description="Helical" evidence="1">
    <location>
        <begin position="191"/>
        <end position="217"/>
    </location>
</feature>
<dbReference type="RefSeq" id="WP_185041699.1">
    <property type="nucleotide sequence ID" value="NZ_BAABFG010000005.1"/>
</dbReference>
<gene>
    <name evidence="2" type="ORF">BJY16_004643</name>
</gene>
<feature type="transmembrane region" description="Helical" evidence="1">
    <location>
        <begin position="237"/>
        <end position="256"/>
    </location>
</feature>
<evidence type="ECO:0000256" key="1">
    <source>
        <dbReference type="SAM" id="Phobius"/>
    </source>
</evidence>
<organism evidence="2 3">
    <name type="scientific">Actinoplanes octamycinicus</name>
    <dbReference type="NCBI Taxonomy" id="135948"/>
    <lineage>
        <taxon>Bacteria</taxon>
        <taxon>Bacillati</taxon>
        <taxon>Actinomycetota</taxon>
        <taxon>Actinomycetes</taxon>
        <taxon>Micromonosporales</taxon>
        <taxon>Micromonosporaceae</taxon>
        <taxon>Actinoplanes</taxon>
    </lineage>
</organism>
<keyword evidence="1" id="KW-0812">Transmembrane</keyword>
<protein>
    <recommendedName>
        <fullName evidence="4">ABC-2 type transport system permease protein</fullName>
    </recommendedName>
</protein>
<keyword evidence="1" id="KW-1133">Transmembrane helix</keyword>
<accession>A0A7W7M8S0</accession>
<sequence length="262" mass="26930">MSLLRAEVAKIVTLRSTWLATGLILALHVLVQSANLGVTRDAVAAITPRGTIELFLGDPQPARRALLEMLVASSLQIGIFLPVLGAMIGGQEFRARQLGQSLLAAPRRGRLMLAKTVAAAGFLLLVAMVVAAISAGFLHAAARDWDPGLVISADAWRGQAKFLAFAVLTGLVSLAFTVLGRGTLPGVLSTVGLTTLTMTQVLAGPAPALDALLPLSAGRNLLLDPAAAELSAGPGQALAVLTGWAVLALAAAGMALSRRDAR</sequence>
<keyword evidence="1" id="KW-0472">Membrane</keyword>
<name>A0A7W7M8S0_9ACTN</name>
<feature type="transmembrane region" description="Helical" evidence="1">
    <location>
        <begin position="65"/>
        <end position="88"/>
    </location>
</feature>
<dbReference type="Proteomes" id="UP000546162">
    <property type="component" value="Unassembled WGS sequence"/>
</dbReference>
<keyword evidence="3" id="KW-1185">Reference proteome</keyword>
<reference evidence="2 3" key="1">
    <citation type="submission" date="2020-08" db="EMBL/GenBank/DDBJ databases">
        <title>Sequencing the genomes of 1000 actinobacteria strains.</title>
        <authorList>
            <person name="Klenk H.-P."/>
        </authorList>
    </citation>
    <scope>NUCLEOTIDE SEQUENCE [LARGE SCALE GENOMIC DNA]</scope>
    <source>
        <strain evidence="2 3">DSM 45809</strain>
    </source>
</reference>
<proteinExistence type="predicted"/>